<proteinExistence type="predicted"/>
<gene>
    <name evidence="2" type="ORF">IWW39_005252</name>
</gene>
<dbReference type="OrthoDB" id="4137487at2759"/>
<dbReference type="AlphaFoldDB" id="A0A9W8GHY7"/>
<keyword evidence="1" id="KW-0472">Membrane</keyword>
<organism evidence="2 3">
    <name type="scientific">Coemansia spiralis</name>
    <dbReference type="NCBI Taxonomy" id="417178"/>
    <lineage>
        <taxon>Eukaryota</taxon>
        <taxon>Fungi</taxon>
        <taxon>Fungi incertae sedis</taxon>
        <taxon>Zoopagomycota</taxon>
        <taxon>Kickxellomycotina</taxon>
        <taxon>Kickxellomycetes</taxon>
        <taxon>Kickxellales</taxon>
        <taxon>Kickxellaceae</taxon>
        <taxon>Coemansia</taxon>
    </lineage>
</organism>
<comment type="caution">
    <text evidence="2">The sequence shown here is derived from an EMBL/GenBank/DDBJ whole genome shotgun (WGS) entry which is preliminary data.</text>
</comment>
<evidence type="ECO:0000313" key="3">
    <source>
        <dbReference type="Proteomes" id="UP001151516"/>
    </source>
</evidence>
<feature type="transmembrane region" description="Helical" evidence="1">
    <location>
        <begin position="41"/>
        <end position="63"/>
    </location>
</feature>
<keyword evidence="3" id="KW-1185">Reference proteome</keyword>
<feature type="transmembrane region" description="Helical" evidence="1">
    <location>
        <begin position="12"/>
        <end position="29"/>
    </location>
</feature>
<dbReference type="Proteomes" id="UP001151516">
    <property type="component" value="Unassembled WGS sequence"/>
</dbReference>
<keyword evidence="1" id="KW-0812">Transmembrane</keyword>
<protein>
    <submittedName>
        <fullName evidence="2">Uncharacterized protein</fullName>
    </submittedName>
</protein>
<accession>A0A9W8GHY7</accession>
<evidence type="ECO:0000256" key="1">
    <source>
        <dbReference type="SAM" id="Phobius"/>
    </source>
</evidence>
<keyword evidence="1" id="KW-1133">Transmembrane helix</keyword>
<evidence type="ECO:0000313" key="2">
    <source>
        <dbReference type="EMBL" id="KAJ2683870.1"/>
    </source>
</evidence>
<dbReference type="EMBL" id="JANBTX010000252">
    <property type="protein sequence ID" value="KAJ2683870.1"/>
    <property type="molecule type" value="Genomic_DNA"/>
</dbReference>
<feature type="non-terminal residue" evidence="2">
    <location>
        <position position="105"/>
    </location>
</feature>
<reference evidence="2" key="1">
    <citation type="submission" date="2022-07" db="EMBL/GenBank/DDBJ databases">
        <title>Phylogenomic reconstructions and comparative analyses of Kickxellomycotina fungi.</title>
        <authorList>
            <person name="Reynolds N.K."/>
            <person name="Stajich J.E."/>
            <person name="Barry K."/>
            <person name="Grigoriev I.V."/>
            <person name="Crous P."/>
            <person name="Smith M.E."/>
        </authorList>
    </citation>
    <scope>NUCLEOTIDE SEQUENCE</scope>
    <source>
        <strain evidence="2">CBS 109367</strain>
    </source>
</reference>
<name>A0A9W8GHY7_9FUNG</name>
<sequence length="105" mass="11567">MELARHKYQLAVQLGGALISFIGIVLGWINGHLGNIYARFGWFMLTLLVGQTSISACVALGMLKRTRRIDTVYRGIGVAQFFFTYVAMVLGVINYLGLCSRGHLG</sequence>
<feature type="transmembrane region" description="Helical" evidence="1">
    <location>
        <begin position="75"/>
        <end position="96"/>
    </location>
</feature>